<sequence>MKKCPNCDFLTLTIPDKSDFYFTLCHVCGEKCVYLTKEKEVELKNLSYGLNKNLWVTWQERVKDENIKIKYITREMIR</sequence>
<name>A0A0F9WWR2_9ZZZZ</name>
<gene>
    <name evidence="1" type="ORF">LCGC14_0223890</name>
</gene>
<protein>
    <submittedName>
        <fullName evidence="1">Uncharacterized protein</fullName>
    </submittedName>
</protein>
<dbReference type="EMBL" id="LAZR01000107">
    <property type="protein sequence ID" value="KKN90806.1"/>
    <property type="molecule type" value="Genomic_DNA"/>
</dbReference>
<comment type="caution">
    <text evidence="1">The sequence shown here is derived from an EMBL/GenBank/DDBJ whole genome shotgun (WGS) entry which is preliminary data.</text>
</comment>
<accession>A0A0F9WWR2</accession>
<evidence type="ECO:0000313" key="1">
    <source>
        <dbReference type="EMBL" id="KKN90806.1"/>
    </source>
</evidence>
<proteinExistence type="predicted"/>
<organism evidence="1">
    <name type="scientific">marine sediment metagenome</name>
    <dbReference type="NCBI Taxonomy" id="412755"/>
    <lineage>
        <taxon>unclassified sequences</taxon>
        <taxon>metagenomes</taxon>
        <taxon>ecological metagenomes</taxon>
    </lineage>
</organism>
<dbReference type="AlphaFoldDB" id="A0A0F9WWR2"/>
<reference evidence="1" key="1">
    <citation type="journal article" date="2015" name="Nature">
        <title>Complex archaea that bridge the gap between prokaryotes and eukaryotes.</title>
        <authorList>
            <person name="Spang A."/>
            <person name="Saw J.H."/>
            <person name="Jorgensen S.L."/>
            <person name="Zaremba-Niedzwiedzka K."/>
            <person name="Martijn J."/>
            <person name="Lind A.E."/>
            <person name="van Eijk R."/>
            <person name="Schleper C."/>
            <person name="Guy L."/>
            <person name="Ettema T.J."/>
        </authorList>
    </citation>
    <scope>NUCLEOTIDE SEQUENCE</scope>
</reference>